<reference evidence="2 3" key="1">
    <citation type="submission" date="2015-12" db="EMBL/GenBank/DDBJ databases">
        <title>The genome of Folsomia candida.</title>
        <authorList>
            <person name="Faddeeva A."/>
            <person name="Derks M.F."/>
            <person name="Anvar Y."/>
            <person name="Smit S."/>
            <person name="Van Straalen N."/>
            <person name="Roelofs D."/>
        </authorList>
    </citation>
    <scope>NUCLEOTIDE SEQUENCE [LARGE SCALE GENOMIC DNA]</scope>
    <source>
        <strain evidence="2 3">VU population</strain>
        <tissue evidence="2">Whole body</tissue>
    </source>
</reference>
<feature type="transmembrane region" description="Helical" evidence="1">
    <location>
        <begin position="216"/>
        <end position="235"/>
    </location>
</feature>
<keyword evidence="3" id="KW-1185">Reference proteome</keyword>
<feature type="transmembrane region" description="Helical" evidence="1">
    <location>
        <begin position="184"/>
        <end position="204"/>
    </location>
</feature>
<protein>
    <submittedName>
        <fullName evidence="2">Uncharacterized protein</fullName>
    </submittedName>
</protein>
<name>A0A226DTM9_FOLCA</name>
<dbReference type="AlphaFoldDB" id="A0A226DTM9"/>
<keyword evidence="1" id="KW-0472">Membrane</keyword>
<evidence type="ECO:0000313" key="2">
    <source>
        <dbReference type="EMBL" id="OXA48071.1"/>
    </source>
</evidence>
<dbReference type="Proteomes" id="UP000198287">
    <property type="component" value="Unassembled WGS sequence"/>
</dbReference>
<keyword evidence="1" id="KW-0812">Transmembrane</keyword>
<feature type="transmembrane region" description="Helical" evidence="1">
    <location>
        <begin position="91"/>
        <end position="110"/>
    </location>
</feature>
<feature type="transmembrane region" description="Helical" evidence="1">
    <location>
        <begin position="116"/>
        <end position="135"/>
    </location>
</feature>
<keyword evidence="1" id="KW-1133">Transmembrane helix</keyword>
<dbReference type="EMBL" id="LNIX01000012">
    <property type="protein sequence ID" value="OXA48071.1"/>
    <property type="molecule type" value="Genomic_DNA"/>
</dbReference>
<proteinExistence type="predicted"/>
<sequence length="313" mass="35958">MMAICVGSYVCAYQSKEVARNWNGMMLYSSKIYETYWNYPGPTAGSTYNRKWLLITRPSNLLLNIFPFIVWGQILISPHHPMHITYIVSNYPALFYLAYLIYGPAMMYSFCFVGSYLKILFQTFAGIMFCILPLLRKLRLTRKPREVGKFKCSPELGAHPEHLVFVYRSLQLAMKELRLVFGKYLPLTQTFLGQLAISTGYVLIAEGKKVDVATRMTFLLCIPFAVLSWAVLLTCAGNVQKSAKDCLTSWKVHGDQWESRGDRKYMSKFRNSCKPLYLGFDGFMVVSYKSVMKFMQGIIRGVFRALLALKKKK</sequence>
<evidence type="ECO:0000256" key="1">
    <source>
        <dbReference type="SAM" id="Phobius"/>
    </source>
</evidence>
<organism evidence="2 3">
    <name type="scientific">Folsomia candida</name>
    <name type="common">Springtail</name>
    <dbReference type="NCBI Taxonomy" id="158441"/>
    <lineage>
        <taxon>Eukaryota</taxon>
        <taxon>Metazoa</taxon>
        <taxon>Ecdysozoa</taxon>
        <taxon>Arthropoda</taxon>
        <taxon>Hexapoda</taxon>
        <taxon>Collembola</taxon>
        <taxon>Entomobryomorpha</taxon>
        <taxon>Isotomoidea</taxon>
        <taxon>Isotomidae</taxon>
        <taxon>Proisotominae</taxon>
        <taxon>Folsomia</taxon>
    </lineage>
</organism>
<comment type="caution">
    <text evidence="2">The sequence shown here is derived from an EMBL/GenBank/DDBJ whole genome shotgun (WGS) entry which is preliminary data.</text>
</comment>
<accession>A0A226DTM9</accession>
<gene>
    <name evidence="2" type="ORF">Fcan01_16914</name>
</gene>
<evidence type="ECO:0000313" key="3">
    <source>
        <dbReference type="Proteomes" id="UP000198287"/>
    </source>
</evidence>